<name>A0A947DCI1_9CYAN</name>
<dbReference type="GO" id="GO:0043886">
    <property type="term" value="F:structural constituent of carboxysome shell"/>
    <property type="evidence" value="ECO:0007669"/>
    <property type="project" value="UniProtKB-ARBA"/>
</dbReference>
<dbReference type="RefSeq" id="WP_215607654.1">
    <property type="nucleotide sequence ID" value="NZ_JADOES010000005.1"/>
</dbReference>
<dbReference type="GO" id="GO:0016746">
    <property type="term" value="F:acyltransferase activity"/>
    <property type="evidence" value="ECO:0007669"/>
    <property type="project" value="UniProtKB-KW"/>
</dbReference>
<sequence length="228" mass="25292">MTVESQKKRLLIFAVSSILPWFLRRIFLEKFLGYKLHPSSRIGLSVVIPKMLTMEANAKIGDFTVCKSLDLLVMEEKSSIGRFNLVTGHPKSSSKSFVNEPARESSLVLKPYSAVTHRHLLDCTNKVTLGQYSILAGYASQLLTHSIDLEKCVQASQGIEIGDYCLIGSCSVLLPGSQLPDFSVLGAKALLNKKYSDSYHLYAGVPAKPVKVLSEELAYFTRKEGYIR</sequence>
<dbReference type="GO" id="GO:0031470">
    <property type="term" value="C:carboxysome"/>
    <property type="evidence" value="ECO:0007669"/>
    <property type="project" value="UniProtKB-ARBA"/>
</dbReference>
<evidence type="ECO:0000313" key="2">
    <source>
        <dbReference type="Proteomes" id="UP000717364"/>
    </source>
</evidence>
<protein>
    <submittedName>
        <fullName evidence="1">Acyltransferase</fullName>
    </submittedName>
</protein>
<keyword evidence="1" id="KW-0012">Acyltransferase</keyword>
<dbReference type="InterPro" id="IPR011004">
    <property type="entry name" value="Trimer_LpxA-like_sf"/>
</dbReference>
<dbReference type="AlphaFoldDB" id="A0A947DCI1"/>
<dbReference type="Gene3D" id="2.160.10.10">
    <property type="entry name" value="Hexapeptide repeat proteins"/>
    <property type="match status" value="1"/>
</dbReference>
<comment type="caution">
    <text evidence="1">The sequence shown here is derived from an EMBL/GenBank/DDBJ whole genome shotgun (WGS) entry which is preliminary data.</text>
</comment>
<keyword evidence="2" id="KW-1185">Reference proteome</keyword>
<gene>
    <name evidence="1" type="ORF">IXB50_03995</name>
</gene>
<dbReference type="EMBL" id="JADOES010000005">
    <property type="protein sequence ID" value="MBT9314581.1"/>
    <property type="molecule type" value="Genomic_DNA"/>
</dbReference>
<accession>A0A947DCI1</accession>
<dbReference type="Proteomes" id="UP000717364">
    <property type="component" value="Unassembled WGS sequence"/>
</dbReference>
<proteinExistence type="predicted"/>
<dbReference type="SUPFAM" id="SSF51161">
    <property type="entry name" value="Trimeric LpxA-like enzymes"/>
    <property type="match status" value="1"/>
</dbReference>
<evidence type="ECO:0000313" key="1">
    <source>
        <dbReference type="EMBL" id="MBT9314581.1"/>
    </source>
</evidence>
<reference evidence="1" key="1">
    <citation type="submission" date="2020-11" db="EMBL/GenBank/DDBJ databases">
        <authorList>
            <person name="Konstantinou D."/>
            <person name="Gkelis S."/>
            <person name="Popin R."/>
            <person name="Fewer D."/>
            <person name="Sivonen K."/>
        </authorList>
    </citation>
    <scope>NUCLEOTIDE SEQUENCE</scope>
    <source>
        <strain evidence="1">TAU-MAC 1115</strain>
    </source>
</reference>
<reference evidence="1" key="2">
    <citation type="journal article" date="2021" name="Mar. Drugs">
        <title>Genome Reduction and Secondary Metabolism of the Marine Sponge-Associated Cyanobacterium Leptothoe.</title>
        <authorList>
            <person name="Konstantinou D."/>
            <person name="Popin R.V."/>
            <person name="Fewer D.P."/>
            <person name="Sivonen K."/>
            <person name="Gkelis S."/>
        </authorList>
    </citation>
    <scope>NUCLEOTIDE SEQUENCE</scope>
    <source>
        <strain evidence="1">TAU-MAC 1115</strain>
    </source>
</reference>
<organism evidence="1 2">
    <name type="scientific">Leptothoe spongobia TAU-MAC 1115</name>
    <dbReference type="NCBI Taxonomy" id="1967444"/>
    <lineage>
        <taxon>Bacteria</taxon>
        <taxon>Bacillati</taxon>
        <taxon>Cyanobacteriota</taxon>
        <taxon>Cyanophyceae</taxon>
        <taxon>Nodosilineales</taxon>
        <taxon>Cymatolegaceae</taxon>
        <taxon>Leptothoe</taxon>
        <taxon>Leptothoe spongobia</taxon>
    </lineage>
</organism>
<keyword evidence="1" id="KW-0808">Transferase</keyword>